<keyword evidence="2 11" id="KW-0813">Transport</keyword>
<evidence type="ECO:0000259" key="13">
    <source>
        <dbReference type="Pfam" id="PF07715"/>
    </source>
</evidence>
<protein>
    <recommendedName>
        <fullName evidence="13">TonB-dependent receptor plug domain-containing protein</fullName>
    </recommendedName>
</protein>
<accession>C1PHX1</accession>
<dbReference type="AlphaFoldDB" id="C1PHX1"/>
<evidence type="ECO:0000256" key="10">
    <source>
        <dbReference type="ARBA" id="ARBA00023237"/>
    </source>
</evidence>
<evidence type="ECO:0000313" key="14">
    <source>
        <dbReference type="EMBL" id="BAH57738.1"/>
    </source>
</evidence>
<proteinExistence type="inferred from homology"/>
<keyword evidence="8" id="KW-0798">TonB box</keyword>
<dbReference type="GO" id="GO:0009279">
    <property type="term" value="C:cell outer membrane"/>
    <property type="evidence" value="ECO:0007669"/>
    <property type="project" value="UniProtKB-SubCell"/>
</dbReference>
<keyword evidence="10 11" id="KW-0998">Cell outer membrane</keyword>
<evidence type="ECO:0000256" key="11">
    <source>
        <dbReference type="PROSITE-ProRule" id="PRU01360"/>
    </source>
</evidence>
<keyword evidence="4" id="KW-0410">Iron transport</keyword>
<name>C1PHX1_9GAMM</name>
<evidence type="ECO:0000256" key="12">
    <source>
        <dbReference type="SAM" id="SignalP"/>
    </source>
</evidence>
<keyword evidence="7" id="KW-0406">Ion transport</keyword>
<evidence type="ECO:0000256" key="2">
    <source>
        <dbReference type="ARBA" id="ARBA00022448"/>
    </source>
</evidence>
<dbReference type="InterPro" id="IPR012910">
    <property type="entry name" value="Plug_dom"/>
</dbReference>
<dbReference type="InterPro" id="IPR036942">
    <property type="entry name" value="Beta-barrel_TonB_sf"/>
</dbReference>
<keyword evidence="3 11" id="KW-1134">Transmembrane beta strand</keyword>
<comment type="subcellular location">
    <subcellularLocation>
        <location evidence="1 11">Cell outer membrane</location>
        <topology evidence="1 11">Multi-pass membrane protein</topology>
    </subcellularLocation>
</comment>
<evidence type="ECO:0000256" key="5">
    <source>
        <dbReference type="ARBA" id="ARBA00022692"/>
    </source>
</evidence>
<feature type="signal peptide" evidence="12">
    <location>
        <begin position="1"/>
        <end position="35"/>
    </location>
</feature>
<evidence type="ECO:0000256" key="6">
    <source>
        <dbReference type="ARBA" id="ARBA00023004"/>
    </source>
</evidence>
<sequence length="345" mass="36583">MDLYQMVSPRGRPNSQVWKSTTAIALLCSSAFAFAATAGAQEAETTPADTEARLGTVTVTARKVEESLQDTPVSVTAVTGADLEAREVDTTEDLGRLAPNLVITQGQGVSGNASAGAYFIRGIGQIDYLLNTDPGVGLYIDGVYLARNMGSIVDLIELDRVEVLRGPQGTLFGRNTIGGAVNLVSRAPTEEFSAKAKATVGAFERQEVEASINGKLADGVNGRLSALYRDREGWVDRITDGSTLGAEETVAIRGALRFEPMDALTLDLAVDYSETEGTSSPFNIVEVNETAQFAGFHNGALVGPPCVPPPGSLDDPRCFNAQWVADDLYREQGVDPSNTELEAFG</sequence>
<feature type="non-terminal residue" evidence="14">
    <location>
        <position position="345"/>
    </location>
</feature>
<dbReference type="Gene3D" id="2.40.170.20">
    <property type="entry name" value="TonB-dependent receptor, beta-barrel domain"/>
    <property type="match status" value="1"/>
</dbReference>
<keyword evidence="12" id="KW-0732">Signal</keyword>
<evidence type="ECO:0000256" key="4">
    <source>
        <dbReference type="ARBA" id="ARBA00022496"/>
    </source>
</evidence>
<evidence type="ECO:0000256" key="3">
    <source>
        <dbReference type="ARBA" id="ARBA00022452"/>
    </source>
</evidence>
<evidence type="ECO:0000256" key="1">
    <source>
        <dbReference type="ARBA" id="ARBA00004571"/>
    </source>
</evidence>
<dbReference type="PROSITE" id="PS52016">
    <property type="entry name" value="TONB_DEPENDENT_REC_3"/>
    <property type="match status" value="1"/>
</dbReference>
<dbReference type="EMBL" id="AB474387">
    <property type="protein sequence ID" value="BAH57738.1"/>
    <property type="molecule type" value="Genomic_DNA"/>
</dbReference>
<keyword evidence="5 11" id="KW-0812">Transmembrane</keyword>
<dbReference type="PANTHER" id="PTHR32552">
    <property type="entry name" value="FERRICHROME IRON RECEPTOR-RELATED"/>
    <property type="match status" value="1"/>
</dbReference>
<reference evidence="14" key="1">
    <citation type="journal article" date="2009" name="Curr. Microbiol.">
        <title>Isolation and Characterization of a car Gene Cluster from the Naphthalene, Phenanthrene, and Carbazole-Degrading Marine Isolate Lysobacter sp. Strain OC7.</title>
        <authorList>
            <person name="Maeda R."/>
            <person name="Nagashima H."/>
            <person name="Zulkharnain A.B."/>
            <person name="Iwata K."/>
            <person name="Omori T."/>
        </authorList>
    </citation>
    <scope>NUCLEOTIDE SEQUENCE</scope>
    <source>
        <strain evidence="14">OC7</strain>
    </source>
</reference>
<evidence type="ECO:0000256" key="7">
    <source>
        <dbReference type="ARBA" id="ARBA00023065"/>
    </source>
</evidence>
<dbReference type="PANTHER" id="PTHR32552:SF81">
    <property type="entry name" value="TONB-DEPENDENT OUTER MEMBRANE RECEPTOR"/>
    <property type="match status" value="1"/>
</dbReference>
<feature type="domain" description="TonB-dependent receptor plug" evidence="13">
    <location>
        <begin position="68"/>
        <end position="180"/>
    </location>
</feature>
<keyword evidence="6" id="KW-0408">Iron</keyword>
<dbReference type="GO" id="GO:0006826">
    <property type="term" value="P:iron ion transport"/>
    <property type="evidence" value="ECO:0007669"/>
    <property type="project" value="UniProtKB-KW"/>
</dbReference>
<organism evidence="14">
    <name type="scientific">Lysobacter sp. OC7</name>
    <dbReference type="NCBI Taxonomy" id="513005"/>
    <lineage>
        <taxon>Bacteria</taxon>
        <taxon>Pseudomonadati</taxon>
        <taxon>Pseudomonadota</taxon>
        <taxon>Gammaproteobacteria</taxon>
        <taxon>Lysobacterales</taxon>
        <taxon>Lysobacteraceae</taxon>
        <taxon>Lysobacter</taxon>
    </lineage>
</organism>
<dbReference type="InterPro" id="IPR039426">
    <property type="entry name" value="TonB-dep_rcpt-like"/>
</dbReference>
<comment type="similarity">
    <text evidence="11">Belongs to the TonB-dependent receptor family.</text>
</comment>
<dbReference type="SUPFAM" id="SSF56935">
    <property type="entry name" value="Porins"/>
    <property type="match status" value="1"/>
</dbReference>
<feature type="chain" id="PRO_5002912511" description="TonB-dependent receptor plug domain-containing protein" evidence="12">
    <location>
        <begin position="36"/>
        <end position="345"/>
    </location>
</feature>
<evidence type="ECO:0000256" key="9">
    <source>
        <dbReference type="ARBA" id="ARBA00023136"/>
    </source>
</evidence>
<keyword evidence="9 11" id="KW-0472">Membrane</keyword>
<dbReference type="Pfam" id="PF07715">
    <property type="entry name" value="Plug"/>
    <property type="match status" value="1"/>
</dbReference>
<evidence type="ECO:0000256" key="8">
    <source>
        <dbReference type="ARBA" id="ARBA00023077"/>
    </source>
</evidence>